<accession>A0A1G6IL81</accession>
<evidence type="ECO:0000313" key="3">
    <source>
        <dbReference type="Proteomes" id="UP000199411"/>
    </source>
</evidence>
<reference evidence="3" key="1">
    <citation type="submission" date="2016-10" db="EMBL/GenBank/DDBJ databases">
        <authorList>
            <person name="Varghese N."/>
            <person name="Submissions S."/>
        </authorList>
    </citation>
    <scope>NUCLEOTIDE SEQUENCE [LARGE SCALE GENOMIC DNA]</scope>
    <source>
        <strain evidence="3">DSM 8415</strain>
    </source>
</reference>
<feature type="transmembrane region" description="Helical" evidence="1">
    <location>
        <begin position="6"/>
        <end position="24"/>
    </location>
</feature>
<dbReference type="AlphaFoldDB" id="A0A1G6IL81"/>
<dbReference type="Proteomes" id="UP000199411">
    <property type="component" value="Unassembled WGS sequence"/>
</dbReference>
<evidence type="ECO:0000256" key="1">
    <source>
        <dbReference type="SAM" id="Phobius"/>
    </source>
</evidence>
<name>A0A1G6IL81_9BACT</name>
<gene>
    <name evidence="2" type="ORF">SAMN05660835_00262</name>
</gene>
<keyword evidence="3" id="KW-1185">Reference proteome</keyword>
<evidence type="ECO:0008006" key="4">
    <source>
        <dbReference type="Google" id="ProtNLM"/>
    </source>
</evidence>
<protein>
    <recommendedName>
        <fullName evidence="4">Methyl-accepting chemotaxis protein</fullName>
    </recommendedName>
</protein>
<keyword evidence="1" id="KW-0812">Transmembrane</keyword>
<dbReference type="EMBL" id="FMYU01000002">
    <property type="protein sequence ID" value="SDC07322.1"/>
    <property type="molecule type" value="Genomic_DNA"/>
</dbReference>
<keyword evidence="1" id="KW-1133">Transmembrane helix</keyword>
<proteinExistence type="predicted"/>
<organism evidence="2 3">
    <name type="scientific">Desulfurella multipotens</name>
    <dbReference type="NCBI Taxonomy" id="79269"/>
    <lineage>
        <taxon>Bacteria</taxon>
        <taxon>Pseudomonadati</taxon>
        <taxon>Campylobacterota</taxon>
        <taxon>Desulfurellia</taxon>
        <taxon>Desulfurellales</taxon>
        <taxon>Desulfurellaceae</taxon>
        <taxon>Desulfurella</taxon>
    </lineage>
</organism>
<sequence>MESKKICYIVILILILCIVGVYFYGSIKLNSFKKAQELAFSNKIAQMNANFEASQKAKTDSLMKSVAVPLSYFVKNAIESNNNQIINECFNELVRQKGFKDINLVRDGKITVGTNKKFEGEKFDKIYPEDFAKYKEITIKQLQPGLSYLIVPIMSTNSQLGFVVITFGE</sequence>
<evidence type="ECO:0000313" key="2">
    <source>
        <dbReference type="EMBL" id="SDC07322.1"/>
    </source>
</evidence>
<keyword evidence="1" id="KW-0472">Membrane</keyword>